<proteinExistence type="predicted"/>
<dbReference type="Proteomes" id="UP000199584">
    <property type="component" value="Unassembled WGS sequence"/>
</dbReference>
<dbReference type="EMBL" id="FOYM01000050">
    <property type="protein sequence ID" value="SFR17836.1"/>
    <property type="molecule type" value="Genomic_DNA"/>
</dbReference>
<sequence length="85" mass="9736">MVTQMRSDATSSLQEQIIFTDELEAPGKISDIYAWAKYICSYEFTKNGIHSQGYMLVNDEGNRDEYERILKSLKEKKCGSCQATK</sequence>
<gene>
    <name evidence="1" type="ORF">SAMN05660706_1501</name>
</gene>
<name>A0A1I6EJ88_9FIRM</name>
<protein>
    <submittedName>
        <fullName evidence="1">Uncharacterized protein</fullName>
    </submittedName>
</protein>
<evidence type="ECO:0000313" key="2">
    <source>
        <dbReference type="Proteomes" id="UP000199584"/>
    </source>
</evidence>
<evidence type="ECO:0000313" key="1">
    <source>
        <dbReference type="EMBL" id="SFR17836.1"/>
    </source>
</evidence>
<dbReference type="AlphaFoldDB" id="A0A1I6EJ88"/>
<accession>A0A1I6EJ88</accession>
<reference evidence="2" key="1">
    <citation type="submission" date="2016-10" db="EMBL/GenBank/DDBJ databases">
        <authorList>
            <person name="Varghese N."/>
            <person name="Submissions S."/>
        </authorList>
    </citation>
    <scope>NUCLEOTIDE SEQUENCE [LARGE SCALE GENOMIC DNA]</scope>
    <source>
        <strain evidence="2">DSM 3669</strain>
    </source>
</reference>
<keyword evidence="2" id="KW-1185">Reference proteome</keyword>
<organism evidence="1 2">
    <name type="scientific">Desulfoscipio geothermicus DSM 3669</name>
    <dbReference type="NCBI Taxonomy" id="1121426"/>
    <lineage>
        <taxon>Bacteria</taxon>
        <taxon>Bacillati</taxon>
        <taxon>Bacillota</taxon>
        <taxon>Clostridia</taxon>
        <taxon>Eubacteriales</taxon>
        <taxon>Desulfallaceae</taxon>
        <taxon>Desulfoscipio</taxon>
    </lineage>
</organism>